<evidence type="ECO:0000256" key="4">
    <source>
        <dbReference type="ARBA" id="ARBA00007739"/>
    </source>
</evidence>
<keyword evidence="8 24" id="KW-0808">Transferase</keyword>
<evidence type="ECO:0000256" key="3">
    <source>
        <dbReference type="ARBA" id="ARBA00007090"/>
    </source>
</evidence>
<evidence type="ECO:0000256" key="14">
    <source>
        <dbReference type="ARBA" id="ARBA00023136"/>
    </source>
</evidence>
<dbReference type="InterPro" id="IPR050396">
    <property type="entry name" value="Glycosyltr_51/Transpeptidase"/>
</dbReference>
<sequence length="718" mass="76665">MKKFAVKAGGAALALAAAGALLAGFAAVVSLRQLPPVDALRDYRPDVPLRIYTSDNVQIGEFGSEHREFIAFEQIPRQMVQALLAAEDDQFYQHQGIDVPGLFRAALANLGQGYAQGASTITMQVARAFYLSREKTLARKWYEMLLAWRIDHALPKDRILELYMNQVYLGEHAYGFGSAAHAYFGKPLASLSLAETAMLAGLPKAPSTMNPVVNFARAKRRQEYVLGRMLALGMISQDDYREARAARLAISDDSPGSFAGHAEYVAELARQLARERFGDDAYTRGLNVYTTVSSVRQTLAYDAVHGGLESYARRHRKFVRDLSQGPQAALVSLDPGTGAIEAMVGGADFTANRFNHATQALRQPGSTFKPFVYAAALERGVSPGTLINDAPLPNGSRWQPANDDGRFVGPVSVRQALAESRNLPAIRTLQAIGIPYAVEFASRFGFSPRRLPRYLPLALGTGTTSPLRLAAAYGVFANGGHRVEPYLIERITDSEGNVLFSAARDAQERPAPPPVVSARNAFVMDSLLRSVVDAGTGSGVRRYLRRDDVAGKTGTTNDSVDGWFAGYAGGVVTVAWMGYDDNRSLGEHEFGATTALPVWAAYMEGRLAGVPVHDVPPPAGVVQTGGDWIYAENADGSQGIAAIGFPPPAPAAAPASQPLTDPVASNLGSPSPAAPAAPTPVTSAAPGAATPAAPADNPLYLRLSQFPSRIRCPATARC</sequence>
<evidence type="ECO:0000256" key="16">
    <source>
        <dbReference type="ARBA" id="ARBA00023316"/>
    </source>
</evidence>
<dbReference type="Pfam" id="PF00905">
    <property type="entry name" value="Transpeptidase"/>
    <property type="match status" value="1"/>
</dbReference>
<evidence type="ECO:0000256" key="5">
    <source>
        <dbReference type="ARBA" id="ARBA00022645"/>
    </source>
</evidence>
<dbReference type="Gene3D" id="1.10.3810.10">
    <property type="entry name" value="Biosynthetic peptidoglycan transglycosylase-like"/>
    <property type="match status" value="1"/>
</dbReference>
<comment type="pathway">
    <text evidence="19">Glycan biosynthesis.</text>
</comment>
<dbReference type="Proteomes" id="UP000255168">
    <property type="component" value="Plasmid II"/>
</dbReference>
<dbReference type="UniPathway" id="UPA00219"/>
<dbReference type="Proteomes" id="UP000256710">
    <property type="component" value="Unassembled WGS sequence"/>
</dbReference>
<evidence type="ECO:0000256" key="20">
    <source>
        <dbReference type="SAM" id="MobiDB-lite"/>
    </source>
</evidence>
<evidence type="ECO:0000256" key="12">
    <source>
        <dbReference type="ARBA" id="ARBA00022984"/>
    </source>
</evidence>
<dbReference type="InterPro" id="IPR023346">
    <property type="entry name" value="Lysozyme-like_dom_sf"/>
</dbReference>
<dbReference type="EMBL" id="OFTC01000036">
    <property type="protein sequence ID" value="SOZ38939.1"/>
    <property type="molecule type" value="Genomic_DNA"/>
</dbReference>
<dbReference type="PANTHER" id="PTHR32282">
    <property type="entry name" value="BINDING PROTEIN TRANSPEPTIDASE, PUTATIVE-RELATED"/>
    <property type="match status" value="1"/>
</dbReference>
<evidence type="ECO:0000259" key="23">
    <source>
        <dbReference type="Pfam" id="PF00912"/>
    </source>
</evidence>
<keyword evidence="16" id="KW-0961">Cell wall biogenesis/degradation</keyword>
<dbReference type="InterPro" id="IPR036950">
    <property type="entry name" value="PBP_transglycosylase"/>
</dbReference>
<evidence type="ECO:0000313" key="27">
    <source>
        <dbReference type="Proteomes" id="UP000256710"/>
    </source>
</evidence>
<feature type="chain" id="PRO_5016589890" description="peptidoglycan glycosyltransferase" evidence="21">
    <location>
        <begin position="24"/>
        <end position="718"/>
    </location>
</feature>
<dbReference type="EC" id="2.4.99.28" evidence="17"/>
<feature type="compositionally biased region" description="Low complexity" evidence="20">
    <location>
        <begin position="679"/>
        <end position="691"/>
    </location>
</feature>
<keyword evidence="5" id="KW-0121">Carboxypeptidase</keyword>
<dbReference type="RefSeq" id="WP_018008411.1">
    <property type="nucleotide sequence ID" value="NZ_AQUR01000106.1"/>
</dbReference>
<comment type="catalytic activity">
    <reaction evidence="18">
        <text>[GlcNAc-(1-&gt;4)-Mur2Ac(oyl-L-Ala-gamma-D-Glu-L-Lys-D-Ala-D-Ala)](n)-di-trans,octa-cis-undecaprenyl diphosphate + beta-D-GlcNAc-(1-&gt;4)-Mur2Ac(oyl-L-Ala-gamma-D-Glu-L-Lys-D-Ala-D-Ala)-di-trans,octa-cis-undecaprenyl diphosphate = [GlcNAc-(1-&gt;4)-Mur2Ac(oyl-L-Ala-gamma-D-Glu-L-Lys-D-Ala-D-Ala)](n+1)-di-trans,octa-cis-undecaprenyl diphosphate + di-trans,octa-cis-undecaprenyl diphosphate + H(+)</text>
        <dbReference type="Rhea" id="RHEA:23708"/>
        <dbReference type="Rhea" id="RHEA-COMP:9602"/>
        <dbReference type="Rhea" id="RHEA-COMP:9603"/>
        <dbReference type="ChEBI" id="CHEBI:15378"/>
        <dbReference type="ChEBI" id="CHEBI:58405"/>
        <dbReference type="ChEBI" id="CHEBI:60033"/>
        <dbReference type="ChEBI" id="CHEBI:78435"/>
        <dbReference type="EC" id="2.4.99.28"/>
    </reaction>
</comment>
<comment type="subcellular location">
    <subcellularLocation>
        <location evidence="1">Membrane</location>
    </subcellularLocation>
</comment>
<keyword evidence="14" id="KW-0472">Membrane</keyword>
<keyword evidence="6" id="KW-0645">Protease</keyword>
<dbReference type="Gene3D" id="3.40.710.10">
    <property type="entry name" value="DD-peptidase/beta-lactamase superfamily"/>
    <property type="match status" value="1"/>
</dbReference>
<dbReference type="GO" id="GO:0009252">
    <property type="term" value="P:peptidoglycan biosynthetic process"/>
    <property type="evidence" value="ECO:0007669"/>
    <property type="project" value="UniProtKB-UniPathway"/>
</dbReference>
<accession>A0A375HMF8</accession>
<evidence type="ECO:0000259" key="22">
    <source>
        <dbReference type="Pfam" id="PF00905"/>
    </source>
</evidence>
<dbReference type="GO" id="GO:0008360">
    <property type="term" value="P:regulation of cell shape"/>
    <property type="evidence" value="ECO:0007669"/>
    <property type="project" value="UniProtKB-KW"/>
</dbReference>
<keyword evidence="27" id="KW-1185">Reference proteome</keyword>
<dbReference type="InterPro" id="IPR012338">
    <property type="entry name" value="Beta-lactam/transpept-like"/>
</dbReference>
<evidence type="ECO:0000256" key="19">
    <source>
        <dbReference type="ARBA" id="ARBA00060592"/>
    </source>
</evidence>
<dbReference type="SUPFAM" id="SSF53955">
    <property type="entry name" value="Lysozyme-like"/>
    <property type="match status" value="1"/>
</dbReference>
<keyword evidence="21" id="KW-0732">Signal</keyword>
<dbReference type="GO" id="GO:0071555">
    <property type="term" value="P:cell wall organization"/>
    <property type="evidence" value="ECO:0007669"/>
    <property type="project" value="UniProtKB-KW"/>
</dbReference>
<keyword evidence="11" id="KW-0133">Cell shape</keyword>
<keyword evidence="7 24" id="KW-0328">Glycosyltransferase</keyword>
<keyword evidence="12" id="KW-0573">Peptidoglycan synthesis</keyword>
<feature type="region of interest" description="Disordered" evidence="20">
    <location>
        <begin position="648"/>
        <end position="691"/>
    </location>
</feature>
<dbReference type="EMBL" id="LT984807">
    <property type="protein sequence ID" value="SPD59418.1"/>
    <property type="molecule type" value="Genomic_DNA"/>
</dbReference>
<comment type="pathway">
    <text evidence="2">Cell wall biogenesis; peptidoglycan biosynthesis.</text>
</comment>
<geneLocation type="plasmid" evidence="26">
    <name>ii</name>
</geneLocation>
<comment type="similarity">
    <text evidence="4">In the N-terminal section; belongs to the glycosyltransferase 51 family.</text>
</comment>
<feature type="domain" description="Glycosyl transferase family 51" evidence="23">
    <location>
        <begin position="58"/>
        <end position="229"/>
    </location>
</feature>
<evidence type="ECO:0000256" key="13">
    <source>
        <dbReference type="ARBA" id="ARBA00022989"/>
    </source>
</evidence>
<proteinExistence type="inferred from homology"/>
<keyword evidence="15" id="KW-0511">Multifunctional enzyme</keyword>
<dbReference type="FunFam" id="1.10.3810.10:FF:000003">
    <property type="entry name" value="Penicillin-binding protein 1a"/>
    <property type="match status" value="1"/>
</dbReference>
<evidence type="ECO:0000256" key="2">
    <source>
        <dbReference type="ARBA" id="ARBA00004752"/>
    </source>
</evidence>
<dbReference type="InterPro" id="IPR001264">
    <property type="entry name" value="Glyco_trans_51"/>
</dbReference>
<feature type="signal peptide" evidence="21">
    <location>
        <begin position="1"/>
        <end position="23"/>
    </location>
</feature>
<keyword evidence="10" id="KW-0378">Hydrolase</keyword>
<evidence type="ECO:0000313" key="24">
    <source>
        <dbReference type="EMBL" id="SOZ38939.1"/>
    </source>
</evidence>
<evidence type="ECO:0000256" key="8">
    <source>
        <dbReference type="ARBA" id="ARBA00022679"/>
    </source>
</evidence>
<dbReference type="InterPro" id="IPR001460">
    <property type="entry name" value="PCN-bd_Tpept"/>
</dbReference>
<dbReference type="NCBIfam" id="TIGR02074">
    <property type="entry name" value="PBP_1a_fam"/>
    <property type="match status" value="1"/>
</dbReference>
<gene>
    <name evidence="24" type="primary">mrcB</name>
    <name evidence="24" type="ORF">CBM2605_B130236</name>
    <name evidence="25" type="ORF">CBM2607_MP20070</name>
</gene>
<comment type="similarity">
    <text evidence="3">In the C-terminal section; belongs to the transpeptidase family.</text>
</comment>
<protein>
    <recommendedName>
        <fullName evidence="17">peptidoglycan glycosyltransferase</fullName>
        <ecNumber evidence="17">2.4.99.28</ecNumber>
    </recommendedName>
</protein>
<evidence type="ECO:0000313" key="26">
    <source>
        <dbReference type="Proteomes" id="UP000255168"/>
    </source>
</evidence>
<evidence type="ECO:0000256" key="9">
    <source>
        <dbReference type="ARBA" id="ARBA00022692"/>
    </source>
</evidence>
<dbReference type="GO" id="GO:0016020">
    <property type="term" value="C:membrane"/>
    <property type="evidence" value="ECO:0007669"/>
    <property type="project" value="UniProtKB-SubCell"/>
</dbReference>
<name>A0A375HMF8_9BURK</name>
<evidence type="ECO:0000313" key="25">
    <source>
        <dbReference type="EMBL" id="SPD59418.1"/>
    </source>
</evidence>
<evidence type="ECO:0000256" key="6">
    <source>
        <dbReference type="ARBA" id="ARBA00022670"/>
    </source>
</evidence>
<dbReference type="GO" id="GO:0030288">
    <property type="term" value="C:outer membrane-bounded periplasmic space"/>
    <property type="evidence" value="ECO:0007669"/>
    <property type="project" value="TreeGrafter"/>
</dbReference>
<keyword evidence="13" id="KW-1133">Transmembrane helix</keyword>
<organism evidence="25 26">
    <name type="scientific">Cupriavidus neocaledonicus</name>
    <dbReference type="NCBI Taxonomy" id="1040979"/>
    <lineage>
        <taxon>Bacteria</taxon>
        <taxon>Pseudomonadati</taxon>
        <taxon>Pseudomonadota</taxon>
        <taxon>Betaproteobacteria</taxon>
        <taxon>Burkholderiales</taxon>
        <taxon>Burkholderiaceae</taxon>
        <taxon>Cupriavidus</taxon>
    </lineage>
</organism>
<geneLocation type="plasmid" evidence="25">
    <name>II</name>
</geneLocation>
<keyword evidence="9" id="KW-0812">Transmembrane</keyword>
<evidence type="ECO:0000256" key="11">
    <source>
        <dbReference type="ARBA" id="ARBA00022960"/>
    </source>
</evidence>
<dbReference type="AlphaFoldDB" id="A0A375HMF8"/>
<evidence type="ECO:0000256" key="18">
    <source>
        <dbReference type="ARBA" id="ARBA00049902"/>
    </source>
</evidence>
<dbReference type="GO" id="GO:0004180">
    <property type="term" value="F:carboxypeptidase activity"/>
    <property type="evidence" value="ECO:0007669"/>
    <property type="project" value="UniProtKB-KW"/>
</dbReference>
<dbReference type="GO" id="GO:0006508">
    <property type="term" value="P:proteolysis"/>
    <property type="evidence" value="ECO:0007669"/>
    <property type="project" value="UniProtKB-KW"/>
</dbReference>
<dbReference type="GO" id="GO:0008955">
    <property type="term" value="F:peptidoglycan glycosyltransferase activity"/>
    <property type="evidence" value="ECO:0007669"/>
    <property type="project" value="UniProtKB-EC"/>
</dbReference>
<evidence type="ECO:0000256" key="17">
    <source>
        <dbReference type="ARBA" id="ARBA00044770"/>
    </source>
</evidence>
<dbReference type="Pfam" id="PF00912">
    <property type="entry name" value="Transgly"/>
    <property type="match status" value="1"/>
</dbReference>
<evidence type="ECO:0000256" key="7">
    <source>
        <dbReference type="ARBA" id="ARBA00022676"/>
    </source>
</evidence>
<dbReference type="SUPFAM" id="SSF56601">
    <property type="entry name" value="beta-lactamase/transpeptidase-like"/>
    <property type="match status" value="1"/>
</dbReference>
<keyword evidence="25" id="KW-0614">Plasmid</keyword>
<dbReference type="GO" id="GO:0008658">
    <property type="term" value="F:penicillin binding"/>
    <property type="evidence" value="ECO:0007669"/>
    <property type="project" value="InterPro"/>
</dbReference>
<evidence type="ECO:0000256" key="15">
    <source>
        <dbReference type="ARBA" id="ARBA00023268"/>
    </source>
</evidence>
<feature type="domain" description="Penicillin-binding protein transpeptidase" evidence="22">
    <location>
        <begin position="330"/>
        <end position="568"/>
    </location>
</feature>
<evidence type="ECO:0000256" key="1">
    <source>
        <dbReference type="ARBA" id="ARBA00004370"/>
    </source>
</evidence>
<dbReference type="PANTHER" id="PTHR32282:SF27">
    <property type="entry name" value="PENICILLIN-BINDING PROTEIN 1A"/>
    <property type="match status" value="1"/>
</dbReference>
<evidence type="ECO:0000256" key="21">
    <source>
        <dbReference type="SAM" id="SignalP"/>
    </source>
</evidence>
<evidence type="ECO:0000256" key="10">
    <source>
        <dbReference type="ARBA" id="ARBA00022801"/>
    </source>
</evidence>
<reference evidence="26 27" key="1">
    <citation type="submission" date="2018-01" db="EMBL/GenBank/DDBJ databases">
        <authorList>
            <person name="Clerissi C."/>
        </authorList>
    </citation>
    <scope>NUCLEOTIDE SEQUENCE [LARGE SCALE GENOMIC DNA]</scope>
    <source>
        <strain evidence="24">Cupriavidus taiwanensis STM 6082</strain>
        <strain evidence="25">Cupriavidus taiwanensis STM 6160</strain>
        <plasmid evidence="25">II</plasmid>
        <plasmid evidence="26">ii</plasmid>
    </source>
</reference>